<keyword evidence="13" id="KW-0333">Golgi apparatus</keyword>
<keyword evidence="7" id="KW-0813">Transport</keyword>
<evidence type="ECO:0000256" key="5">
    <source>
        <dbReference type="ARBA" id="ARBA00005363"/>
    </source>
</evidence>
<evidence type="ECO:0000256" key="10">
    <source>
        <dbReference type="ARBA" id="ARBA00022927"/>
    </source>
</evidence>
<reference evidence="22 23" key="1">
    <citation type="journal article" date="2016" name="Mol. Biol. Evol.">
        <title>Comparative Genomics of Early-Diverging Mushroom-Forming Fungi Provides Insights into the Origins of Lignocellulose Decay Capabilities.</title>
        <authorList>
            <person name="Nagy L.G."/>
            <person name="Riley R."/>
            <person name="Tritt A."/>
            <person name="Adam C."/>
            <person name="Daum C."/>
            <person name="Floudas D."/>
            <person name="Sun H."/>
            <person name="Yadav J.S."/>
            <person name="Pangilinan J."/>
            <person name="Larsson K.H."/>
            <person name="Matsuura K."/>
            <person name="Barry K."/>
            <person name="Labutti K."/>
            <person name="Kuo R."/>
            <person name="Ohm R.A."/>
            <person name="Bhattacharya S.S."/>
            <person name="Shirouzu T."/>
            <person name="Yoshinaga Y."/>
            <person name="Martin F.M."/>
            <person name="Grigoriev I.V."/>
            <person name="Hibbett D.S."/>
        </authorList>
    </citation>
    <scope>NUCLEOTIDE SEQUENCE [LARGE SCALE GENOMIC DNA]</scope>
    <source>
        <strain evidence="22 23">93-53</strain>
    </source>
</reference>
<evidence type="ECO:0000256" key="2">
    <source>
        <dbReference type="ARBA" id="ARBA00004358"/>
    </source>
</evidence>
<dbReference type="GO" id="GO:0006914">
    <property type="term" value="P:autophagy"/>
    <property type="evidence" value="ECO:0007669"/>
    <property type="project" value="UniProtKB-KW"/>
</dbReference>
<name>A0A165GR03_9APHY</name>
<feature type="region of interest" description="Disordered" evidence="18">
    <location>
        <begin position="180"/>
        <end position="209"/>
    </location>
</feature>
<keyword evidence="8 19" id="KW-0812">Transmembrane</keyword>
<keyword evidence="10" id="KW-0653">Protein transport</keyword>
<dbReference type="STRING" id="1314785.A0A165GR03"/>
<dbReference type="GO" id="GO:0034045">
    <property type="term" value="C:phagophore assembly site membrane"/>
    <property type="evidence" value="ECO:0007669"/>
    <property type="project" value="UniProtKB-SubCell"/>
</dbReference>
<feature type="chain" id="PRO_5007858312" description="Autophagy-related protein 27" evidence="20">
    <location>
        <begin position="26"/>
        <end position="289"/>
    </location>
</feature>
<dbReference type="GO" id="GO:0031966">
    <property type="term" value="C:mitochondrial membrane"/>
    <property type="evidence" value="ECO:0007669"/>
    <property type="project" value="UniProtKB-SubCell"/>
</dbReference>
<dbReference type="InterPro" id="IPR009011">
    <property type="entry name" value="Man6P_isomerase_rcpt-bd_dom_sf"/>
</dbReference>
<evidence type="ECO:0000256" key="15">
    <source>
        <dbReference type="ARBA" id="ARBA00023136"/>
    </source>
</evidence>
<protein>
    <recommendedName>
        <fullName evidence="6">Autophagy-related protein 27</fullName>
    </recommendedName>
</protein>
<dbReference type="PANTHER" id="PTHR15071:SF13">
    <property type="entry name" value="AUTOPHAGY-RELATED PROTEIN 27"/>
    <property type="match status" value="1"/>
</dbReference>
<gene>
    <name evidence="22" type="ORF">LAESUDRAFT_721047</name>
</gene>
<keyword evidence="9 20" id="KW-0732">Signal</keyword>
<evidence type="ECO:0000256" key="1">
    <source>
        <dbReference type="ARBA" id="ARBA00004304"/>
    </source>
</evidence>
<accession>A0A165GR03</accession>
<dbReference type="PANTHER" id="PTHR15071">
    <property type="entry name" value="MANNOSE-6-PHOSPHATE RECEPTOR FAMILY MEMBER"/>
    <property type="match status" value="1"/>
</dbReference>
<evidence type="ECO:0000256" key="17">
    <source>
        <dbReference type="ARBA" id="ARBA00023329"/>
    </source>
</evidence>
<dbReference type="Gene3D" id="2.70.130.10">
    <property type="entry name" value="Mannose-6-phosphate receptor binding domain"/>
    <property type="match status" value="1"/>
</dbReference>
<evidence type="ECO:0000256" key="7">
    <source>
        <dbReference type="ARBA" id="ARBA00022448"/>
    </source>
</evidence>
<evidence type="ECO:0000256" key="14">
    <source>
        <dbReference type="ARBA" id="ARBA00023128"/>
    </source>
</evidence>
<dbReference type="AlphaFoldDB" id="A0A165GR03"/>
<evidence type="ECO:0000256" key="18">
    <source>
        <dbReference type="SAM" id="MobiDB-lite"/>
    </source>
</evidence>
<dbReference type="OrthoDB" id="29460at2759"/>
<evidence type="ECO:0000256" key="4">
    <source>
        <dbReference type="ARBA" id="ARBA00004614"/>
    </source>
</evidence>
<keyword evidence="14" id="KW-0496">Mitochondrion</keyword>
<evidence type="ECO:0000313" key="22">
    <source>
        <dbReference type="EMBL" id="KZT10686.1"/>
    </source>
</evidence>
<organism evidence="22 23">
    <name type="scientific">Laetiporus sulphureus 93-53</name>
    <dbReference type="NCBI Taxonomy" id="1314785"/>
    <lineage>
        <taxon>Eukaryota</taxon>
        <taxon>Fungi</taxon>
        <taxon>Dikarya</taxon>
        <taxon>Basidiomycota</taxon>
        <taxon>Agaricomycotina</taxon>
        <taxon>Agaricomycetes</taxon>
        <taxon>Polyporales</taxon>
        <taxon>Laetiporus</taxon>
    </lineage>
</organism>
<keyword evidence="11 19" id="KW-1133">Transmembrane helix</keyword>
<evidence type="ECO:0000256" key="11">
    <source>
        <dbReference type="ARBA" id="ARBA00022989"/>
    </source>
</evidence>
<dbReference type="PROSITE" id="PS51914">
    <property type="entry name" value="MRH"/>
    <property type="match status" value="1"/>
</dbReference>
<dbReference type="GeneID" id="63824972"/>
<evidence type="ECO:0000256" key="6">
    <source>
        <dbReference type="ARBA" id="ARBA00013776"/>
    </source>
</evidence>
<evidence type="ECO:0000256" key="8">
    <source>
        <dbReference type="ARBA" id="ARBA00022692"/>
    </source>
</evidence>
<evidence type="ECO:0000256" key="9">
    <source>
        <dbReference type="ARBA" id="ARBA00022729"/>
    </source>
</evidence>
<evidence type="ECO:0000259" key="21">
    <source>
        <dbReference type="PROSITE" id="PS51914"/>
    </source>
</evidence>
<evidence type="ECO:0000256" key="19">
    <source>
        <dbReference type="SAM" id="Phobius"/>
    </source>
</evidence>
<keyword evidence="17" id="KW-0968">Cytoplasmic vesicle</keyword>
<dbReference type="GO" id="GO:0000139">
    <property type="term" value="C:Golgi membrane"/>
    <property type="evidence" value="ECO:0007669"/>
    <property type="project" value="UniProtKB-SubCell"/>
</dbReference>
<feature type="transmembrane region" description="Helical" evidence="19">
    <location>
        <begin position="217"/>
        <end position="238"/>
    </location>
</feature>
<dbReference type="EMBL" id="KV427608">
    <property type="protein sequence ID" value="KZT10686.1"/>
    <property type="molecule type" value="Genomic_DNA"/>
</dbReference>
<evidence type="ECO:0000256" key="20">
    <source>
        <dbReference type="SAM" id="SignalP"/>
    </source>
</evidence>
<proteinExistence type="inferred from homology"/>
<evidence type="ECO:0000256" key="3">
    <source>
        <dbReference type="ARBA" id="ARBA00004472"/>
    </source>
</evidence>
<dbReference type="Proteomes" id="UP000076871">
    <property type="component" value="Unassembled WGS sequence"/>
</dbReference>
<comment type="subcellular location">
    <subcellularLocation>
        <location evidence="2">Cytoplasmic vesicle membrane</location>
        <topology evidence="2">Single-pass type I membrane protein</topology>
    </subcellularLocation>
    <subcellularLocation>
        <location evidence="4">Golgi apparatus membrane</location>
        <topology evidence="4">Single-pass type I membrane protein</topology>
    </subcellularLocation>
    <subcellularLocation>
        <location evidence="1">Mitochondrion membrane</location>
        <topology evidence="1">Single-pass membrane protein</topology>
    </subcellularLocation>
    <subcellularLocation>
        <location evidence="3">Preautophagosomal structure membrane</location>
        <topology evidence="3">Single-pass type I membrane protein</topology>
    </subcellularLocation>
</comment>
<dbReference type="InterPro" id="IPR044865">
    <property type="entry name" value="MRH_dom"/>
</dbReference>
<dbReference type="RefSeq" id="XP_040768426.1">
    <property type="nucleotide sequence ID" value="XM_040907943.1"/>
</dbReference>
<sequence>MVIARKRALCSHAMALLLFSSVVHAQDDSGFDCHISLDNVSYDLTPLAGEQSITRERSTPPTTMVDTVRFNLCANLQQLGEVDEKDQCPAGTRACLTKTNRKGDEGDRIVAVIPLATSSGVEYSTLSSPKGLSLTFQGPSYPTSRTSDPLPQSFHLRLLCATDDSEPSFLSYDGSQMSAEWSTPAACGSSDDGSSDKPNEDAGEGDDKSKTSIGSGVGYFFLLLFLALLAYFGLGAYYNYTTYGASGMDLIPHRDFWREVPYMLRDVVSHLCSAVRPRQSASRGGYIAV</sequence>
<keyword evidence="16" id="KW-1015">Disulfide bond</keyword>
<evidence type="ECO:0000256" key="16">
    <source>
        <dbReference type="ARBA" id="ARBA00023157"/>
    </source>
</evidence>
<comment type="similarity">
    <text evidence="5">Belongs to the ATG27 family.</text>
</comment>
<feature type="domain" description="MRH" evidence="21">
    <location>
        <begin position="31"/>
        <end position="189"/>
    </location>
</feature>
<keyword evidence="23" id="KW-1185">Reference proteome</keyword>
<evidence type="ECO:0000256" key="13">
    <source>
        <dbReference type="ARBA" id="ARBA00023034"/>
    </source>
</evidence>
<dbReference type="Pfam" id="PF09451">
    <property type="entry name" value="ATG27"/>
    <property type="match status" value="1"/>
</dbReference>
<feature type="signal peptide" evidence="20">
    <location>
        <begin position="1"/>
        <end position="25"/>
    </location>
</feature>
<dbReference type="GO" id="GO:0015031">
    <property type="term" value="P:protein transport"/>
    <property type="evidence" value="ECO:0007669"/>
    <property type="project" value="UniProtKB-KW"/>
</dbReference>
<dbReference type="SUPFAM" id="SSF50911">
    <property type="entry name" value="Mannose 6-phosphate receptor domain"/>
    <property type="match status" value="1"/>
</dbReference>
<evidence type="ECO:0000313" key="23">
    <source>
        <dbReference type="Proteomes" id="UP000076871"/>
    </source>
</evidence>
<dbReference type="InterPro" id="IPR018939">
    <property type="entry name" value="Autophagy-rel_prot_27"/>
</dbReference>
<evidence type="ECO:0000256" key="12">
    <source>
        <dbReference type="ARBA" id="ARBA00023006"/>
    </source>
</evidence>
<feature type="compositionally biased region" description="Basic and acidic residues" evidence="18">
    <location>
        <begin position="194"/>
        <end position="209"/>
    </location>
</feature>
<keyword evidence="12" id="KW-0072">Autophagy</keyword>
<dbReference type="InParanoid" id="A0A165GR03"/>
<keyword evidence="15 19" id="KW-0472">Membrane</keyword>
<dbReference type="GO" id="GO:0030659">
    <property type="term" value="C:cytoplasmic vesicle membrane"/>
    <property type="evidence" value="ECO:0007669"/>
    <property type="project" value="UniProtKB-SubCell"/>
</dbReference>